<accession>A0A923I9D9</accession>
<name>A0A923I9D9_9FIRM</name>
<dbReference type="Proteomes" id="UP000659630">
    <property type="component" value="Unassembled WGS sequence"/>
</dbReference>
<gene>
    <name evidence="1" type="ORF">H8S23_08340</name>
</gene>
<evidence type="ECO:0000313" key="2">
    <source>
        <dbReference type="Proteomes" id="UP000659630"/>
    </source>
</evidence>
<organism evidence="1 2">
    <name type="scientific">Anaerofilum hominis</name>
    <dbReference type="NCBI Taxonomy" id="2763016"/>
    <lineage>
        <taxon>Bacteria</taxon>
        <taxon>Bacillati</taxon>
        <taxon>Bacillota</taxon>
        <taxon>Clostridia</taxon>
        <taxon>Eubacteriales</taxon>
        <taxon>Oscillospiraceae</taxon>
        <taxon>Anaerofilum</taxon>
    </lineage>
</organism>
<dbReference type="AlphaFoldDB" id="A0A923I9D9"/>
<dbReference type="RefSeq" id="WP_186887863.1">
    <property type="nucleotide sequence ID" value="NZ_JACONZ010000002.1"/>
</dbReference>
<comment type="caution">
    <text evidence="1">The sequence shown here is derived from an EMBL/GenBank/DDBJ whole genome shotgun (WGS) entry which is preliminary data.</text>
</comment>
<keyword evidence="2" id="KW-1185">Reference proteome</keyword>
<proteinExistence type="predicted"/>
<reference evidence="1" key="1">
    <citation type="submission" date="2020-08" db="EMBL/GenBank/DDBJ databases">
        <title>Genome public.</title>
        <authorList>
            <person name="Liu C."/>
            <person name="Sun Q."/>
        </authorList>
    </citation>
    <scope>NUCLEOTIDE SEQUENCE</scope>
    <source>
        <strain evidence="1">BX8</strain>
    </source>
</reference>
<sequence>MRPALSQQQTEEFISLAGEVLANPLVRGMSAYIQHGQTSCLAHSVAVAWYSFAVYKRLGLHGQERALVRGALLHDFFLYDWHEPGHPRLHGFTHPGAAARNAVRYFGISGLEEDIIRKHMWPLTVLPPLHRAALIVSLVDKVCTVAEVFGHSYRPLLLRCAL</sequence>
<dbReference type="SUPFAM" id="SSF109604">
    <property type="entry name" value="HD-domain/PDEase-like"/>
    <property type="match status" value="1"/>
</dbReference>
<dbReference type="EMBL" id="JACONZ010000002">
    <property type="protein sequence ID" value="MBC5581519.1"/>
    <property type="molecule type" value="Genomic_DNA"/>
</dbReference>
<evidence type="ECO:0000313" key="1">
    <source>
        <dbReference type="EMBL" id="MBC5581519.1"/>
    </source>
</evidence>
<protein>
    <submittedName>
        <fullName evidence="1">Phosphohydrolase</fullName>
    </submittedName>
</protein>